<evidence type="ECO:0000313" key="1">
    <source>
        <dbReference type="EMBL" id="KAK7275794.1"/>
    </source>
</evidence>
<reference evidence="1 2" key="1">
    <citation type="submission" date="2024-01" db="EMBL/GenBank/DDBJ databases">
        <title>The genomes of 5 underutilized Papilionoideae crops provide insights into root nodulation and disease resistanc.</title>
        <authorList>
            <person name="Yuan L."/>
        </authorList>
    </citation>
    <scope>NUCLEOTIDE SEQUENCE [LARGE SCALE GENOMIC DNA]</scope>
    <source>
        <strain evidence="1">ZHUSHIDOU_FW_LH</strain>
        <tissue evidence="1">Leaf</tissue>
    </source>
</reference>
<gene>
    <name evidence="1" type="ORF">RIF29_16918</name>
</gene>
<protein>
    <submittedName>
        <fullName evidence="1">Uncharacterized protein</fullName>
    </submittedName>
</protein>
<dbReference type="Proteomes" id="UP001372338">
    <property type="component" value="Unassembled WGS sequence"/>
</dbReference>
<dbReference type="Pfam" id="PF26102">
    <property type="entry name" value="Ig_SPL7"/>
    <property type="match status" value="1"/>
</dbReference>
<dbReference type="AlphaFoldDB" id="A0AAN9FHI0"/>
<sequence length="184" mass="20526">MDMIALLIFDECHHAQVKSNHPYAAIMKSKELCWISELILAIVKLGSDLGSSLRKLLAASNDSLWRTGWVYTRVQHSVAFLYNGQVVLDAPLRLTSPQNCRILSIKPLAVPPSSKAYVELYSTYYCLRLLCTLEGKYLAHDRCHDLIEGVVVADEAIQHLSFSCHIPNATGRGFIEVVSLIQIA</sequence>
<dbReference type="Gene3D" id="3.40.50.300">
    <property type="entry name" value="P-loop containing nucleotide triphosphate hydrolases"/>
    <property type="match status" value="1"/>
</dbReference>
<dbReference type="InterPro" id="IPR027417">
    <property type="entry name" value="P-loop_NTPase"/>
</dbReference>
<organism evidence="1 2">
    <name type="scientific">Crotalaria pallida</name>
    <name type="common">Smooth rattlebox</name>
    <name type="synonym">Crotalaria striata</name>
    <dbReference type="NCBI Taxonomy" id="3830"/>
    <lineage>
        <taxon>Eukaryota</taxon>
        <taxon>Viridiplantae</taxon>
        <taxon>Streptophyta</taxon>
        <taxon>Embryophyta</taxon>
        <taxon>Tracheophyta</taxon>
        <taxon>Spermatophyta</taxon>
        <taxon>Magnoliopsida</taxon>
        <taxon>eudicotyledons</taxon>
        <taxon>Gunneridae</taxon>
        <taxon>Pentapetalae</taxon>
        <taxon>rosids</taxon>
        <taxon>fabids</taxon>
        <taxon>Fabales</taxon>
        <taxon>Fabaceae</taxon>
        <taxon>Papilionoideae</taxon>
        <taxon>50 kb inversion clade</taxon>
        <taxon>genistoids sensu lato</taxon>
        <taxon>core genistoids</taxon>
        <taxon>Crotalarieae</taxon>
        <taxon>Crotalaria</taxon>
    </lineage>
</organism>
<name>A0AAN9FHI0_CROPI</name>
<dbReference type="EMBL" id="JAYWIO010000003">
    <property type="protein sequence ID" value="KAK7275794.1"/>
    <property type="molecule type" value="Genomic_DNA"/>
</dbReference>
<evidence type="ECO:0000313" key="2">
    <source>
        <dbReference type="Proteomes" id="UP001372338"/>
    </source>
</evidence>
<accession>A0AAN9FHI0</accession>
<keyword evidence="2" id="KW-1185">Reference proteome</keyword>
<proteinExistence type="predicted"/>
<comment type="caution">
    <text evidence="1">The sequence shown here is derived from an EMBL/GenBank/DDBJ whole genome shotgun (WGS) entry which is preliminary data.</text>
</comment>